<keyword evidence="4 5" id="KW-0732">Signal</keyword>
<feature type="signal peptide" evidence="5">
    <location>
        <begin position="1"/>
        <end position="22"/>
    </location>
</feature>
<proteinExistence type="inferred from homology"/>
<keyword evidence="7" id="KW-1185">Reference proteome</keyword>
<dbReference type="PIRSF" id="PIRSF006470">
    <property type="entry name" value="DctB"/>
    <property type="match status" value="1"/>
</dbReference>
<dbReference type="NCBIfam" id="NF037995">
    <property type="entry name" value="TRAP_S1"/>
    <property type="match status" value="1"/>
</dbReference>
<evidence type="ECO:0000256" key="1">
    <source>
        <dbReference type="ARBA" id="ARBA00004196"/>
    </source>
</evidence>
<feature type="chain" id="PRO_5038941090" evidence="5">
    <location>
        <begin position="23"/>
        <end position="335"/>
    </location>
</feature>
<dbReference type="GO" id="GO:0030288">
    <property type="term" value="C:outer membrane-bounded periplasmic space"/>
    <property type="evidence" value="ECO:0007669"/>
    <property type="project" value="InterPro"/>
</dbReference>
<evidence type="ECO:0000256" key="4">
    <source>
        <dbReference type="ARBA" id="ARBA00022729"/>
    </source>
</evidence>
<evidence type="ECO:0000256" key="5">
    <source>
        <dbReference type="SAM" id="SignalP"/>
    </source>
</evidence>
<dbReference type="EMBL" id="JACOPO010000008">
    <property type="protein sequence ID" value="MBC5723365.1"/>
    <property type="molecule type" value="Genomic_DNA"/>
</dbReference>
<dbReference type="InterPro" id="IPR004682">
    <property type="entry name" value="TRAP_DctP"/>
</dbReference>
<protein>
    <submittedName>
        <fullName evidence="6">TRAP transporter substrate-binding protein</fullName>
    </submittedName>
</protein>
<dbReference type="PANTHER" id="PTHR33376">
    <property type="match status" value="1"/>
</dbReference>
<evidence type="ECO:0000256" key="3">
    <source>
        <dbReference type="ARBA" id="ARBA00022448"/>
    </source>
</evidence>
<reference evidence="6" key="1">
    <citation type="submission" date="2020-08" db="EMBL/GenBank/DDBJ databases">
        <title>Genome public.</title>
        <authorList>
            <person name="Liu C."/>
            <person name="Sun Q."/>
        </authorList>
    </citation>
    <scope>NUCLEOTIDE SEQUENCE</scope>
    <source>
        <strain evidence="6">NSJ-23</strain>
    </source>
</reference>
<dbReference type="InterPro" id="IPR018389">
    <property type="entry name" value="DctP_fam"/>
</dbReference>
<dbReference type="Proteomes" id="UP000628736">
    <property type="component" value="Unassembled WGS sequence"/>
</dbReference>
<comment type="caution">
    <text evidence="6">The sequence shown here is derived from an EMBL/GenBank/DDBJ whole genome shotgun (WGS) entry which is preliminary data.</text>
</comment>
<dbReference type="InterPro" id="IPR038404">
    <property type="entry name" value="TRAP_DctP_sf"/>
</dbReference>
<keyword evidence="3" id="KW-0813">Transport</keyword>
<name>A0A8J6M3L2_9FIRM</name>
<evidence type="ECO:0000313" key="7">
    <source>
        <dbReference type="Proteomes" id="UP000628736"/>
    </source>
</evidence>
<dbReference type="RefSeq" id="WP_186853188.1">
    <property type="nucleotide sequence ID" value="NZ_JACOPO010000008.1"/>
</dbReference>
<evidence type="ECO:0000313" key="6">
    <source>
        <dbReference type="EMBL" id="MBC5723365.1"/>
    </source>
</evidence>
<evidence type="ECO:0000256" key="2">
    <source>
        <dbReference type="ARBA" id="ARBA00009023"/>
    </source>
</evidence>
<comment type="similarity">
    <text evidence="2">Belongs to the bacterial solute-binding protein 7 family.</text>
</comment>
<dbReference type="GO" id="GO:0055085">
    <property type="term" value="P:transmembrane transport"/>
    <property type="evidence" value="ECO:0007669"/>
    <property type="project" value="InterPro"/>
</dbReference>
<dbReference type="Pfam" id="PF03480">
    <property type="entry name" value="DctP"/>
    <property type="match status" value="1"/>
</dbReference>
<dbReference type="PROSITE" id="PS51257">
    <property type="entry name" value="PROKAR_LIPOPROTEIN"/>
    <property type="match status" value="1"/>
</dbReference>
<organism evidence="6 7">
    <name type="scientific">Flintibacter hominis</name>
    <dbReference type="NCBI Taxonomy" id="2763048"/>
    <lineage>
        <taxon>Bacteria</taxon>
        <taxon>Bacillati</taxon>
        <taxon>Bacillota</taxon>
        <taxon>Clostridia</taxon>
        <taxon>Eubacteriales</taxon>
        <taxon>Flintibacter</taxon>
    </lineage>
</organism>
<dbReference type="CDD" id="cd13603">
    <property type="entry name" value="PBP2_TRAP_Siap_TeaA_like"/>
    <property type="match status" value="1"/>
</dbReference>
<sequence>MRIFRRTAVIVTSLLLTLGLTACGNAATNSNTKVLKLALEIAPNALTTEMAQKAADQIKEETNGSVTVEIYPSGQLGSQRDFIESMMLGTIEIGYVSASSVENFEPEFVLYDIPFTVFGPEHAEVLWDSEISQQVQQKFLEEQGIRTLGMIDCGPRNIYTTVEVRSAADFSKLTMRTADVAGLINLFNALDANPTVTAFNEIYTAMQTGVVNGFEIGLESVLSNNLQEVVDYCVETCHTYTIDCFLMSERAYQRLTPEEQEIVTRAFEEASTEQRKAFNENLAGYKERLASAGVETIQFSDEEMSKVIEMAQPAIEKSISGIFNTAIVEEIRAMG</sequence>
<dbReference type="AlphaFoldDB" id="A0A8J6M3L2"/>
<accession>A0A8J6M3L2</accession>
<comment type="subcellular location">
    <subcellularLocation>
        <location evidence="1">Cell envelope</location>
    </subcellularLocation>
</comment>
<gene>
    <name evidence="6" type="ORF">H8S11_11150</name>
</gene>
<dbReference type="PANTHER" id="PTHR33376:SF4">
    <property type="entry name" value="SIALIC ACID-BINDING PERIPLASMIC PROTEIN SIAP"/>
    <property type="match status" value="1"/>
</dbReference>
<dbReference type="Gene3D" id="3.40.190.170">
    <property type="entry name" value="Bacterial extracellular solute-binding protein, family 7"/>
    <property type="match status" value="1"/>
</dbReference>